<organism evidence="2 3">
    <name type="scientific">Roseburia inulinivorans</name>
    <dbReference type="NCBI Taxonomy" id="360807"/>
    <lineage>
        <taxon>Bacteria</taxon>
        <taxon>Bacillati</taxon>
        <taxon>Bacillota</taxon>
        <taxon>Clostridia</taxon>
        <taxon>Lachnospirales</taxon>
        <taxon>Lachnospiraceae</taxon>
        <taxon>Roseburia</taxon>
    </lineage>
</organism>
<keyword evidence="1" id="KW-0472">Membrane</keyword>
<feature type="transmembrane region" description="Helical" evidence="1">
    <location>
        <begin position="75"/>
        <end position="105"/>
    </location>
</feature>
<gene>
    <name evidence="2" type="ORF">DW813_12675</name>
</gene>
<protein>
    <submittedName>
        <fullName evidence="2">Heptaprenyl diphosphate synthase</fullName>
    </submittedName>
</protein>
<keyword evidence="1" id="KW-1133">Transmembrane helix</keyword>
<accession>A0A396AB55</accession>
<dbReference type="Gene3D" id="1.10.1760.20">
    <property type="match status" value="1"/>
</dbReference>
<reference evidence="2 3" key="1">
    <citation type="submission" date="2018-08" db="EMBL/GenBank/DDBJ databases">
        <title>A genome reference for cultivated species of the human gut microbiota.</title>
        <authorList>
            <person name="Zou Y."/>
            <person name="Xue W."/>
            <person name="Luo G."/>
        </authorList>
    </citation>
    <scope>NUCLEOTIDE SEQUENCE [LARGE SCALE GENOMIC DNA]</scope>
    <source>
        <strain evidence="2 3">AM32-8LB</strain>
    </source>
</reference>
<feature type="transmembrane region" description="Helical" evidence="1">
    <location>
        <begin position="141"/>
        <end position="167"/>
    </location>
</feature>
<proteinExistence type="predicted"/>
<evidence type="ECO:0000313" key="2">
    <source>
        <dbReference type="EMBL" id="RHD01000.1"/>
    </source>
</evidence>
<dbReference type="InterPro" id="IPR014535">
    <property type="entry name" value="Hpre_diP_synt_I"/>
</dbReference>
<dbReference type="PIRSF" id="PIRSF027391">
    <property type="entry name" value="Hpre_diP_synt_I"/>
    <property type="match status" value="1"/>
</dbReference>
<keyword evidence="1" id="KW-0812">Transmembrane</keyword>
<evidence type="ECO:0000256" key="1">
    <source>
        <dbReference type="SAM" id="Phobius"/>
    </source>
</evidence>
<name>A0A396AB55_9FIRM</name>
<evidence type="ECO:0000313" key="3">
    <source>
        <dbReference type="Proteomes" id="UP000266391"/>
    </source>
</evidence>
<dbReference type="Proteomes" id="UP000266391">
    <property type="component" value="Unassembled WGS sequence"/>
</dbReference>
<dbReference type="EMBL" id="QSIQ01000022">
    <property type="protein sequence ID" value="RHD01000.1"/>
    <property type="molecule type" value="Genomic_DNA"/>
</dbReference>
<comment type="caution">
    <text evidence="2">The sequence shown here is derived from an EMBL/GenBank/DDBJ whole genome shotgun (WGS) entry which is preliminary data.</text>
</comment>
<dbReference type="AlphaFoldDB" id="A0A396AB55"/>
<sequence>MFCNIREKKGTMMAKKTALLGMLVALAFVLSYIETLIPINLGIPGAKLGLANLVVMVALYTLGTKEAFALSMVRILLTGLTFSSMAAMLYSFAGGLLSFAVMYLAKRSKLFSAAGVSVLGGISHNAGQIFVAMWVLDTATLIYYLPVLAITGIASGTVIGLLAVMVIRRVSGMINRWD</sequence>
<dbReference type="InterPro" id="IPR010898">
    <property type="entry name" value="Hpre_diP_synth_I"/>
</dbReference>
<dbReference type="Pfam" id="PF07456">
    <property type="entry name" value="Hpre_diP_synt_I"/>
    <property type="match status" value="1"/>
</dbReference>